<name>A0A7I8J2Q9_SPIIN</name>
<dbReference type="EMBL" id="LR743594">
    <property type="protein sequence ID" value="CAA2624112.1"/>
    <property type="molecule type" value="Genomic_DNA"/>
</dbReference>
<keyword evidence="3" id="KW-0723">Serine/threonine-protein kinase</keyword>
<keyword evidence="8" id="KW-0418">Kinase</keyword>
<evidence type="ECO:0000256" key="7">
    <source>
        <dbReference type="ARBA" id="ARBA00022741"/>
    </source>
</evidence>
<sequence>MKKIQELEVGQARLKQEMSKLMIPGSAAAGDEDRRLRQRSLSASPQRSREPQGRRRSLGLNDGGLATRRGYGYFGNSSSPLQRESRNLIPSGAAATVVGGSIGLSEPQHLKILQSMGQSVHISDVEGRIIYWNRSAELLYGFSAAEALGQKATELLVDACNFNLASDIEKLVLKWGSWSGKFPVKNKIGERFIAIATNTPFYDDDHGNLIGIICVSIDSRCLQELSSSSPSSFSAGDSGPGQPRFSLTSKVSIGSQQPVQATIASKLSNLATKVTNKGRSRTKGTIGSEREIRSIDSRPEHGCSDVVALDHRDDGASSGASTPRGDAPPCPFSPRKATKFNGEETEGKMGIHKIISAKAEAWMAKKSIVWPWKGHEHDGDETKNRFVWPWLHQDQENDSCLPKTVETSLKLENQATETTRVGNNEATGSWSSFNANSTSSVSSSGSTSSSAVQKLDLEADCLDYEILWEDLVIGEQIGQGSCGTVYHALWYGSDVAVKVFSKQEYSEDVINSFKQEVSLMKRLRHPNILLFMGSVTSPQRLCIITEFLPRGSLFRLLQRATTRLDWRRRVHMALDIARGVNYLHHCNPPIFHRDLKSSNLLVDKNWTVKVGDFGLSRLKHETYLTSNTGKGTPQWMAPEVLRNEHADEKSDVYSYGVVLWELVTEKIPWDNLNSMQVIGAVGFMNQRLELPEDLDPQWVSIISSCWHSEPNLRPTFQELIERLKDLQRQYSLQSQMQRSQGANRKAPHQSKWKASSSSWGFPILVSMMLQSRPPARPEEEGFQEPSAHPPPALRAAARSGGIIIQPARSFFCEDQQPPSSSMRAEAERRGGGAERSLFKSSSKASPQLPTLPSSLR</sequence>
<keyword evidence="9" id="KW-0067">ATP-binding</keyword>
<feature type="region of interest" description="Disordered" evidence="15">
    <location>
        <begin position="229"/>
        <end position="248"/>
    </location>
</feature>
<organism evidence="18">
    <name type="scientific">Spirodela intermedia</name>
    <name type="common">Intermediate duckweed</name>
    <dbReference type="NCBI Taxonomy" id="51605"/>
    <lineage>
        <taxon>Eukaryota</taxon>
        <taxon>Viridiplantae</taxon>
        <taxon>Streptophyta</taxon>
        <taxon>Embryophyta</taxon>
        <taxon>Tracheophyta</taxon>
        <taxon>Spermatophyta</taxon>
        <taxon>Magnoliopsida</taxon>
        <taxon>Liliopsida</taxon>
        <taxon>Araceae</taxon>
        <taxon>Lemnoideae</taxon>
        <taxon>Spirodela</taxon>
    </lineage>
</organism>
<feature type="compositionally biased region" description="Basic and acidic residues" evidence="15">
    <location>
        <begin position="288"/>
        <end position="315"/>
    </location>
</feature>
<dbReference type="GO" id="GO:0005524">
    <property type="term" value="F:ATP binding"/>
    <property type="evidence" value="ECO:0007669"/>
    <property type="project" value="UniProtKB-KW"/>
</dbReference>
<dbReference type="SMART" id="SM00220">
    <property type="entry name" value="S_TKc"/>
    <property type="match status" value="1"/>
</dbReference>
<evidence type="ECO:0000256" key="10">
    <source>
        <dbReference type="ARBA" id="ARBA00022991"/>
    </source>
</evidence>
<dbReference type="AlphaFoldDB" id="A0A7I8J2Q9"/>
<dbReference type="Gene3D" id="1.10.510.10">
    <property type="entry name" value="Transferase(Phosphotransferase) domain 1"/>
    <property type="match status" value="1"/>
</dbReference>
<dbReference type="EC" id="2.7.11.1" evidence="2"/>
<dbReference type="Proteomes" id="UP001189122">
    <property type="component" value="Unassembled WGS sequence"/>
</dbReference>
<dbReference type="Gene3D" id="3.30.450.20">
    <property type="entry name" value="PAS domain"/>
    <property type="match status" value="1"/>
</dbReference>
<keyword evidence="6" id="KW-0808">Transferase</keyword>
<comment type="catalytic activity">
    <reaction evidence="13">
        <text>L-threonyl-[protein] + ATP = O-phospho-L-threonyl-[protein] + ADP + H(+)</text>
        <dbReference type="Rhea" id="RHEA:46608"/>
        <dbReference type="Rhea" id="RHEA-COMP:11060"/>
        <dbReference type="Rhea" id="RHEA-COMP:11605"/>
        <dbReference type="ChEBI" id="CHEBI:15378"/>
        <dbReference type="ChEBI" id="CHEBI:30013"/>
        <dbReference type="ChEBI" id="CHEBI:30616"/>
        <dbReference type="ChEBI" id="CHEBI:61977"/>
        <dbReference type="ChEBI" id="CHEBI:456216"/>
        <dbReference type="EC" id="2.7.11.1"/>
    </reaction>
</comment>
<dbReference type="FunFam" id="3.30.200.20:FF:000329">
    <property type="entry name" value="PAS domain-containing protein tyrosine kinase"/>
    <property type="match status" value="1"/>
</dbReference>
<feature type="compositionally biased region" description="Polar residues" evidence="15">
    <location>
        <begin position="731"/>
        <end position="742"/>
    </location>
</feature>
<keyword evidence="12" id="KW-0675">Receptor</keyword>
<dbReference type="PROSITE" id="PS00108">
    <property type="entry name" value="PROTEIN_KINASE_ST"/>
    <property type="match status" value="1"/>
</dbReference>
<dbReference type="PRINTS" id="PR00109">
    <property type="entry name" value="TYRKINASE"/>
</dbReference>
<dbReference type="GO" id="GO:0016020">
    <property type="term" value="C:membrane"/>
    <property type="evidence" value="ECO:0007669"/>
    <property type="project" value="UniProtKB-SubCell"/>
</dbReference>
<evidence type="ECO:0000259" key="17">
    <source>
        <dbReference type="PROSITE" id="PS50112"/>
    </source>
</evidence>
<dbReference type="Pfam" id="PF13426">
    <property type="entry name" value="PAS_9"/>
    <property type="match status" value="1"/>
</dbReference>
<dbReference type="CDD" id="cd00130">
    <property type="entry name" value="PAS"/>
    <property type="match status" value="1"/>
</dbReference>
<evidence type="ECO:0000256" key="2">
    <source>
        <dbReference type="ARBA" id="ARBA00012513"/>
    </source>
</evidence>
<dbReference type="Pfam" id="PF07714">
    <property type="entry name" value="PK_Tyr_Ser-Thr"/>
    <property type="match status" value="1"/>
</dbReference>
<dbReference type="GO" id="GO:0009881">
    <property type="term" value="F:photoreceptor activity"/>
    <property type="evidence" value="ECO:0007669"/>
    <property type="project" value="UniProtKB-KW"/>
</dbReference>
<dbReference type="InterPro" id="IPR008271">
    <property type="entry name" value="Ser/Thr_kinase_AS"/>
</dbReference>
<evidence type="ECO:0000256" key="12">
    <source>
        <dbReference type="ARBA" id="ARBA00023170"/>
    </source>
</evidence>
<feature type="compositionally biased region" description="Low complexity" evidence="15">
    <location>
        <begin position="229"/>
        <end position="241"/>
    </location>
</feature>
<dbReference type="SUPFAM" id="SSF55785">
    <property type="entry name" value="PYP-like sensor domain (PAS domain)"/>
    <property type="match status" value="1"/>
</dbReference>
<evidence type="ECO:0000256" key="4">
    <source>
        <dbReference type="ARBA" id="ARBA00022543"/>
    </source>
</evidence>
<dbReference type="InterPro" id="IPR011009">
    <property type="entry name" value="Kinase-like_dom_sf"/>
</dbReference>
<accession>A0A7I8J2Q9</accession>
<feature type="compositionally biased region" description="Low complexity" evidence="15">
    <location>
        <begin position="428"/>
        <end position="448"/>
    </location>
</feature>
<dbReference type="FunFam" id="1.10.510.10:FF:000476">
    <property type="entry name" value="PAS domain-containing protein tyrosine kinase family protein"/>
    <property type="match status" value="1"/>
</dbReference>
<feature type="region of interest" description="Disordered" evidence="15">
    <location>
        <begin position="22"/>
        <end position="64"/>
    </location>
</feature>
<feature type="region of interest" description="Disordered" evidence="15">
    <location>
        <begin position="806"/>
        <end position="856"/>
    </location>
</feature>
<evidence type="ECO:0000256" key="1">
    <source>
        <dbReference type="ARBA" id="ARBA00004370"/>
    </source>
</evidence>
<reference evidence="18 19" key="1">
    <citation type="submission" date="2019-12" db="EMBL/GenBank/DDBJ databases">
        <authorList>
            <person name="Scholz U."/>
            <person name="Mascher M."/>
            <person name="Fiebig A."/>
        </authorList>
    </citation>
    <scope>NUCLEOTIDE SEQUENCE</scope>
</reference>
<feature type="domain" description="PAS" evidence="17">
    <location>
        <begin position="105"/>
        <end position="150"/>
    </location>
</feature>
<dbReference type="InterPro" id="IPR000014">
    <property type="entry name" value="PAS"/>
</dbReference>
<keyword evidence="10" id="KW-0157">Chromophore</keyword>
<dbReference type="CDD" id="cd13999">
    <property type="entry name" value="STKc_MAP3K-like"/>
    <property type="match status" value="1"/>
</dbReference>
<keyword evidence="11" id="KW-0472">Membrane</keyword>
<evidence type="ECO:0000313" key="18">
    <source>
        <dbReference type="EMBL" id="CAA2624112.1"/>
    </source>
</evidence>
<feature type="region of interest" description="Disordered" evidence="15">
    <location>
        <begin position="417"/>
        <end position="448"/>
    </location>
</feature>
<dbReference type="GO" id="GO:0004674">
    <property type="term" value="F:protein serine/threonine kinase activity"/>
    <property type="evidence" value="ECO:0007669"/>
    <property type="project" value="UniProtKB-KW"/>
</dbReference>
<dbReference type="InterPro" id="IPR035965">
    <property type="entry name" value="PAS-like_dom_sf"/>
</dbReference>
<dbReference type="Gene3D" id="3.30.200.20">
    <property type="entry name" value="Phosphorylase Kinase, domain 1"/>
    <property type="match status" value="1"/>
</dbReference>
<evidence type="ECO:0000256" key="6">
    <source>
        <dbReference type="ARBA" id="ARBA00022679"/>
    </source>
</evidence>
<keyword evidence="4" id="KW-0600">Photoreceptor protein</keyword>
<dbReference type="PROSITE" id="PS50112">
    <property type="entry name" value="PAS"/>
    <property type="match status" value="1"/>
</dbReference>
<feature type="region of interest" description="Disordered" evidence="15">
    <location>
        <begin position="772"/>
        <end position="793"/>
    </location>
</feature>
<keyword evidence="5" id="KW-0716">Sensory transduction</keyword>
<evidence type="ECO:0000256" key="8">
    <source>
        <dbReference type="ARBA" id="ARBA00022777"/>
    </source>
</evidence>
<keyword evidence="7" id="KW-0547">Nucleotide-binding</keyword>
<dbReference type="PROSITE" id="PS50011">
    <property type="entry name" value="PROTEIN_KINASE_DOM"/>
    <property type="match status" value="1"/>
</dbReference>
<feature type="domain" description="Protein kinase" evidence="16">
    <location>
        <begin position="471"/>
        <end position="726"/>
    </location>
</feature>
<dbReference type="SMART" id="SM00091">
    <property type="entry name" value="PAS"/>
    <property type="match status" value="1"/>
</dbReference>
<evidence type="ECO:0000256" key="14">
    <source>
        <dbReference type="ARBA" id="ARBA00048679"/>
    </source>
</evidence>
<feature type="region of interest" description="Disordered" evidence="15">
    <location>
        <begin position="274"/>
        <end position="341"/>
    </location>
</feature>
<dbReference type="SUPFAM" id="SSF56112">
    <property type="entry name" value="Protein kinase-like (PK-like)"/>
    <property type="match status" value="1"/>
</dbReference>
<keyword evidence="19" id="KW-1185">Reference proteome</keyword>
<evidence type="ECO:0000256" key="3">
    <source>
        <dbReference type="ARBA" id="ARBA00022527"/>
    </source>
</evidence>
<protein>
    <recommendedName>
        <fullName evidence="2">non-specific serine/threonine protein kinase</fullName>
        <ecNumber evidence="2">2.7.11.1</ecNumber>
    </recommendedName>
</protein>
<comment type="subcellular location">
    <subcellularLocation>
        <location evidence="1">Membrane</location>
    </subcellularLocation>
</comment>
<dbReference type="PANTHER" id="PTHR44329">
    <property type="entry name" value="SERINE/THREONINE-PROTEIN KINASE TNNI3K-RELATED"/>
    <property type="match status" value="1"/>
</dbReference>
<dbReference type="InterPro" id="IPR000719">
    <property type="entry name" value="Prot_kinase_dom"/>
</dbReference>
<dbReference type="EMBL" id="CACRZD030000007">
    <property type="protein sequence ID" value="CAA6663610.1"/>
    <property type="molecule type" value="Genomic_DNA"/>
</dbReference>
<proteinExistence type="predicted"/>
<feature type="region of interest" description="Disordered" evidence="15">
    <location>
        <begin position="731"/>
        <end position="754"/>
    </location>
</feature>
<dbReference type="PANTHER" id="PTHR44329:SF47">
    <property type="entry name" value="SERINE_THREONINE-PROTEIN KINASE ROCO5-RELATED"/>
    <property type="match status" value="1"/>
</dbReference>
<evidence type="ECO:0000256" key="11">
    <source>
        <dbReference type="ARBA" id="ARBA00023136"/>
    </source>
</evidence>
<evidence type="ECO:0000256" key="15">
    <source>
        <dbReference type="SAM" id="MobiDB-lite"/>
    </source>
</evidence>
<dbReference type="InterPro" id="IPR001245">
    <property type="entry name" value="Ser-Thr/Tyr_kinase_cat_dom"/>
</dbReference>
<dbReference type="InterPro" id="IPR051681">
    <property type="entry name" value="Ser/Thr_Kinases-Pseudokinases"/>
</dbReference>
<evidence type="ECO:0000256" key="13">
    <source>
        <dbReference type="ARBA" id="ARBA00047899"/>
    </source>
</evidence>
<dbReference type="NCBIfam" id="TIGR00229">
    <property type="entry name" value="sensory_box"/>
    <property type="match status" value="1"/>
</dbReference>
<evidence type="ECO:0000259" key="16">
    <source>
        <dbReference type="PROSITE" id="PS50011"/>
    </source>
</evidence>
<feature type="compositionally biased region" description="Polar residues" evidence="15">
    <location>
        <begin position="417"/>
        <end position="427"/>
    </location>
</feature>
<evidence type="ECO:0000256" key="9">
    <source>
        <dbReference type="ARBA" id="ARBA00022840"/>
    </source>
</evidence>
<gene>
    <name evidence="18" type="ORF">SI7747_07009995</name>
</gene>
<comment type="catalytic activity">
    <reaction evidence="14">
        <text>L-seryl-[protein] + ATP = O-phospho-L-seryl-[protein] + ADP + H(+)</text>
        <dbReference type="Rhea" id="RHEA:17989"/>
        <dbReference type="Rhea" id="RHEA-COMP:9863"/>
        <dbReference type="Rhea" id="RHEA-COMP:11604"/>
        <dbReference type="ChEBI" id="CHEBI:15378"/>
        <dbReference type="ChEBI" id="CHEBI:29999"/>
        <dbReference type="ChEBI" id="CHEBI:30616"/>
        <dbReference type="ChEBI" id="CHEBI:83421"/>
        <dbReference type="ChEBI" id="CHEBI:456216"/>
        <dbReference type="EC" id="2.7.11.1"/>
    </reaction>
</comment>
<evidence type="ECO:0000256" key="5">
    <source>
        <dbReference type="ARBA" id="ARBA00022606"/>
    </source>
</evidence>
<feature type="compositionally biased region" description="Polar residues" evidence="15">
    <location>
        <begin position="838"/>
        <end position="856"/>
    </location>
</feature>
<evidence type="ECO:0000313" key="19">
    <source>
        <dbReference type="Proteomes" id="UP001189122"/>
    </source>
</evidence>